<dbReference type="Pfam" id="PF02092">
    <property type="entry name" value="tRNA_synt_2f"/>
    <property type="match status" value="1"/>
</dbReference>
<evidence type="ECO:0000256" key="10">
    <source>
        <dbReference type="HAMAP-Rule" id="MF_00255"/>
    </source>
</evidence>
<dbReference type="AlphaFoldDB" id="A0A7W0C9K5"/>
<dbReference type="PROSITE" id="PS50861">
    <property type="entry name" value="AA_TRNA_LIGASE_II_GLYAB"/>
    <property type="match status" value="1"/>
</dbReference>
<name>A0A7W0C9K5_9BACT</name>
<keyword evidence="5 10" id="KW-0547">Nucleotide-binding</keyword>
<evidence type="ECO:0000256" key="9">
    <source>
        <dbReference type="ARBA" id="ARBA00047937"/>
    </source>
</evidence>
<evidence type="ECO:0000259" key="11">
    <source>
        <dbReference type="Pfam" id="PF05746"/>
    </source>
</evidence>
<keyword evidence="7 10" id="KW-0648">Protein biosynthesis</keyword>
<dbReference type="PRINTS" id="PR01045">
    <property type="entry name" value="TRNASYNTHGB"/>
</dbReference>
<keyword evidence="6 10" id="KW-0067">ATP-binding</keyword>
<evidence type="ECO:0000256" key="1">
    <source>
        <dbReference type="ARBA" id="ARBA00004496"/>
    </source>
</evidence>
<dbReference type="EC" id="6.1.1.14" evidence="10"/>
<evidence type="ECO:0000313" key="12">
    <source>
        <dbReference type="EMBL" id="MBA2881681.1"/>
    </source>
</evidence>
<dbReference type="PANTHER" id="PTHR30075">
    <property type="entry name" value="GLYCYL-TRNA SYNTHETASE"/>
    <property type="match status" value="1"/>
</dbReference>
<dbReference type="GO" id="GO:0005524">
    <property type="term" value="F:ATP binding"/>
    <property type="evidence" value="ECO:0007669"/>
    <property type="project" value="UniProtKB-UniRule"/>
</dbReference>
<organism evidence="12 13">
    <name type="scientific">Desulfosalsimonas propionicica</name>
    <dbReference type="NCBI Taxonomy" id="332175"/>
    <lineage>
        <taxon>Bacteria</taxon>
        <taxon>Pseudomonadati</taxon>
        <taxon>Thermodesulfobacteriota</taxon>
        <taxon>Desulfobacteria</taxon>
        <taxon>Desulfobacterales</taxon>
        <taxon>Desulfosalsimonadaceae</taxon>
        <taxon>Desulfosalsimonas</taxon>
    </lineage>
</organism>
<comment type="similarity">
    <text evidence="2 10">Belongs to the class-II aminoacyl-tRNA synthetase family.</text>
</comment>
<dbReference type="Proteomes" id="UP000525298">
    <property type="component" value="Unassembled WGS sequence"/>
</dbReference>
<protein>
    <recommendedName>
        <fullName evidence="10">Glycine--tRNA ligase beta subunit</fullName>
        <ecNumber evidence="10">6.1.1.14</ecNumber>
    </recommendedName>
    <alternativeName>
        <fullName evidence="10">Glycyl-tRNA synthetase beta subunit</fullName>
        <shortName evidence="10">GlyRS</shortName>
    </alternativeName>
</protein>
<sequence length="693" mass="77084">MKPLLIEIGTEEIPAGYIVPALNAFCRRLVDRLTDLRIECGQARIYGTPRRLAVYVCDVADRQQTVVSELTGPPERVAFDENGKPTVAAEKFAEKNGVSVDKLEIRETGKGRYLCTRKTERGRPTPAVLKEILPEIIMAIPFPKTMRWADLRVAFARPVHSLVVLYGERAVSVSFAGVKSGRHTFGHRFLKPGKIRLQSPEQYVDALAGAWVMADMDQRRAEMQTRMARAVKPAGGRIVEDMELVEENTHLVEYPEVVLGHFDEKFLELPRQVLVTAMREHQRYFAVVNENDEIMPHFIAVNNNVARDMQVLAAGHERVLRARLEDARFFFHADLKASPENMVERLKSVIFQAELGSVYDKTTRIRKLANLLGSRLGLDAKGLAHVDRAAFLCKADLVSHVVNEFPKLQGVMGRIYARRAGEAEPVAEAIEQHYRPTYSGGVLPSAMTGAVLSIADKMDTICGCFYLGLVPTGASDPYALRRQAIGIIQTAMDQDLDFSLSEAVGHALEMLGVAGGQLETKTADVCRFMENRMAFLLEDAHIARDLAAAVVSVSADRVTDVWQRAAALQRLKSEPDFQSLAVAFKRVVNIIRKADSADTASSEIREQMFADPAETALHEDLLEAEKTVSRLLAQKDMDAAFGQIAGLKPRVDAFFDTVLVMDENPEVRKNRLALLQRISDLFARLADFSKIST</sequence>
<evidence type="ECO:0000256" key="2">
    <source>
        <dbReference type="ARBA" id="ARBA00008226"/>
    </source>
</evidence>
<keyword evidence="3 10" id="KW-0963">Cytoplasm</keyword>
<proteinExistence type="inferred from homology"/>
<dbReference type="PANTHER" id="PTHR30075:SF2">
    <property type="entry name" value="GLYCINE--TRNA LIGASE, CHLOROPLASTIC_MITOCHONDRIAL 2"/>
    <property type="match status" value="1"/>
</dbReference>
<dbReference type="GO" id="GO:0004814">
    <property type="term" value="F:arginine-tRNA ligase activity"/>
    <property type="evidence" value="ECO:0007669"/>
    <property type="project" value="InterPro"/>
</dbReference>
<dbReference type="GO" id="GO:0006420">
    <property type="term" value="P:arginyl-tRNA aminoacylation"/>
    <property type="evidence" value="ECO:0007669"/>
    <property type="project" value="InterPro"/>
</dbReference>
<reference evidence="12 13" key="1">
    <citation type="submission" date="2020-07" db="EMBL/GenBank/DDBJ databases">
        <title>Genomic Encyclopedia of Type Strains, Phase IV (KMG-IV): sequencing the most valuable type-strain genomes for metagenomic binning, comparative biology and taxonomic classification.</title>
        <authorList>
            <person name="Goeker M."/>
        </authorList>
    </citation>
    <scope>NUCLEOTIDE SEQUENCE [LARGE SCALE GENOMIC DNA]</scope>
    <source>
        <strain evidence="12 13">DSM 17721</strain>
    </source>
</reference>
<evidence type="ECO:0000256" key="3">
    <source>
        <dbReference type="ARBA" id="ARBA00022490"/>
    </source>
</evidence>
<dbReference type="HAMAP" id="MF_00255">
    <property type="entry name" value="Gly_tRNA_synth_beta"/>
    <property type="match status" value="1"/>
</dbReference>
<evidence type="ECO:0000256" key="4">
    <source>
        <dbReference type="ARBA" id="ARBA00022598"/>
    </source>
</evidence>
<dbReference type="GO" id="GO:0005829">
    <property type="term" value="C:cytosol"/>
    <property type="evidence" value="ECO:0007669"/>
    <property type="project" value="TreeGrafter"/>
</dbReference>
<evidence type="ECO:0000256" key="5">
    <source>
        <dbReference type="ARBA" id="ARBA00022741"/>
    </source>
</evidence>
<dbReference type="GO" id="GO:0006426">
    <property type="term" value="P:glycyl-tRNA aminoacylation"/>
    <property type="evidence" value="ECO:0007669"/>
    <property type="project" value="UniProtKB-UniRule"/>
</dbReference>
<dbReference type="GO" id="GO:0004820">
    <property type="term" value="F:glycine-tRNA ligase activity"/>
    <property type="evidence" value="ECO:0007669"/>
    <property type="project" value="UniProtKB-UniRule"/>
</dbReference>
<feature type="domain" description="DALR anticodon binding" evidence="11">
    <location>
        <begin position="583"/>
        <end position="684"/>
    </location>
</feature>
<comment type="caution">
    <text evidence="12">The sequence shown here is derived from an EMBL/GenBank/DDBJ whole genome shotgun (WGS) entry which is preliminary data.</text>
</comment>
<dbReference type="InterPro" id="IPR006194">
    <property type="entry name" value="Gly-tRNA-synth_heterodimer"/>
</dbReference>
<dbReference type="RefSeq" id="WP_181551315.1">
    <property type="nucleotide sequence ID" value="NZ_JACDUS010000004.1"/>
</dbReference>
<gene>
    <name evidence="10" type="primary">glyS</name>
    <name evidence="12" type="ORF">HNR65_002008</name>
</gene>
<dbReference type="Pfam" id="PF05746">
    <property type="entry name" value="DALR_1"/>
    <property type="match status" value="1"/>
</dbReference>
<dbReference type="InterPro" id="IPR015944">
    <property type="entry name" value="Gly-tRNA-synth_bsu"/>
</dbReference>
<keyword evidence="8 10" id="KW-0030">Aminoacyl-tRNA synthetase</keyword>
<evidence type="ECO:0000313" key="13">
    <source>
        <dbReference type="Proteomes" id="UP000525298"/>
    </source>
</evidence>
<evidence type="ECO:0000256" key="6">
    <source>
        <dbReference type="ARBA" id="ARBA00022840"/>
    </source>
</evidence>
<accession>A0A7W0C9K5</accession>
<dbReference type="NCBIfam" id="TIGR00211">
    <property type="entry name" value="glyS"/>
    <property type="match status" value="1"/>
</dbReference>
<dbReference type="SUPFAM" id="SSF109604">
    <property type="entry name" value="HD-domain/PDEase-like"/>
    <property type="match status" value="1"/>
</dbReference>
<comment type="subcellular location">
    <subcellularLocation>
        <location evidence="1 10">Cytoplasm</location>
    </subcellularLocation>
</comment>
<dbReference type="InterPro" id="IPR008909">
    <property type="entry name" value="DALR_anticod-bd"/>
</dbReference>
<dbReference type="EMBL" id="JACDUS010000004">
    <property type="protein sequence ID" value="MBA2881681.1"/>
    <property type="molecule type" value="Genomic_DNA"/>
</dbReference>
<keyword evidence="13" id="KW-1185">Reference proteome</keyword>
<evidence type="ECO:0000256" key="8">
    <source>
        <dbReference type="ARBA" id="ARBA00023146"/>
    </source>
</evidence>
<comment type="subunit">
    <text evidence="10">Tetramer of two alpha and two beta subunits.</text>
</comment>
<evidence type="ECO:0000256" key="7">
    <source>
        <dbReference type="ARBA" id="ARBA00022917"/>
    </source>
</evidence>
<comment type="catalytic activity">
    <reaction evidence="9 10">
        <text>tRNA(Gly) + glycine + ATP = glycyl-tRNA(Gly) + AMP + diphosphate</text>
        <dbReference type="Rhea" id="RHEA:16013"/>
        <dbReference type="Rhea" id="RHEA-COMP:9664"/>
        <dbReference type="Rhea" id="RHEA-COMP:9683"/>
        <dbReference type="ChEBI" id="CHEBI:30616"/>
        <dbReference type="ChEBI" id="CHEBI:33019"/>
        <dbReference type="ChEBI" id="CHEBI:57305"/>
        <dbReference type="ChEBI" id="CHEBI:78442"/>
        <dbReference type="ChEBI" id="CHEBI:78522"/>
        <dbReference type="ChEBI" id="CHEBI:456215"/>
        <dbReference type="EC" id="6.1.1.14"/>
    </reaction>
</comment>
<keyword evidence="4 10" id="KW-0436">Ligase</keyword>